<feature type="transmembrane region" description="Helical" evidence="1">
    <location>
        <begin position="16"/>
        <end position="33"/>
    </location>
</feature>
<dbReference type="AlphaFoldDB" id="A0A8B5XW98"/>
<keyword evidence="2" id="KW-0808">Transferase</keyword>
<proteinExistence type="predicted"/>
<keyword evidence="1" id="KW-1133">Transmembrane helix</keyword>
<dbReference type="EMBL" id="VNKI01000008">
    <property type="protein sequence ID" value="TVX79109.1"/>
    <property type="molecule type" value="Genomic_DNA"/>
</dbReference>
<dbReference type="Proteomes" id="UP000317770">
    <property type="component" value="Unassembled WGS sequence"/>
</dbReference>
<evidence type="ECO:0000256" key="1">
    <source>
        <dbReference type="SAM" id="Phobius"/>
    </source>
</evidence>
<reference evidence="2 3" key="1">
    <citation type="submission" date="2019-07" db="EMBL/GenBank/DDBJ databases">
        <title>Genome assembly of Bacillus simplex strain GGC-P6A.</title>
        <authorList>
            <person name="Jennings M.E."/>
            <person name="Barton H.A."/>
        </authorList>
    </citation>
    <scope>NUCLEOTIDE SEQUENCE [LARGE SCALE GENOMIC DNA]</scope>
    <source>
        <strain evidence="2 3">GGC-P6A</strain>
    </source>
</reference>
<gene>
    <name evidence="2" type="ORF">FQP34_17380</name>
</gene>
<comment type="caution">
    <text evidence="2">The sequence shown here is derived from an EMBL/GenBank/DDBJ whole genome shotgun (WGS) entry which is preliminary data.</text>
</comment>
<dbReference type="InterPro" id="IPR029465">
    <property type="entry name" value="ATPgrasp_TupA"/>
</dbReference>
<protein>
    <submittedName>
        <fullName evidence="2">Glycosyl transferase</fullName>
    </submittedName>
</protein>
<dbReference type="GO" id="GO:0016740">
    <property type="term" value="F:transferase activity"/>
    <property type="evidence" value="ECO:0007669"/>
    <property type="project" value="UniProtKB-KW"/>
</dbReference>
<dbReference type="Pfam" id="PF14305">
    <property type="entry name" value="ATPgrasp_TupA"/>
    <property type="match status" value="1"/>
</dbReference>
<name>A0A8B5XW98_9BACI</name>
<accession>A0A8B5XW98</accession>
<sequence length="308" mass="37035">MSYKKKTLNIRKLVSYIWHLSIIQFFIPARFYSSWEYRRNTGKKLNLNNPKTFNEKLQWLKLFDNNPFYTKLVDKYEVRKYVAEKIGKEYLVPLVGVYESPQDIPFSELPEQYVLKCTHDSGTVIIKNSTSILTEREIKQELRNAMKRNYYYEHRERPYKNITPRIICEKYMVDETGSELKDYKVFCFNGKPKLIQVDYGRFTKHHRNLYDIEWNYLPFSIQYPTDSSIHINKPNKLPDMLRLATVLAKDFPHVRVDFYSIYDRLYFGEMTFYHGAGLEKITPDEYNLYLGEFISLPYEDNNRSKVKK</sequence>
<evidence type="ECO:0000313" key="2">
    <source>
        <dbReference type="EMBL" id="TVX79109.1"/>
    </source>
</evidence>
<organism evidence="2 3">
    <name type="scientific">Peribacillus simplex</name>
    <dbReference type="NCBI Taxonomy" id="1478"/>
    <lineage>
        <taxon>Bacteria</taxon>
        <taxon>Bacillati</taxon>
        <taxon>Bacillota</taxon>
        <taxon>Bacilli</taxon>
        <taxon>Bacillales</taxon>
        <taxon>Bacillaceae</taxon>
        <taxon>Peribacillus</taxon>
    </lineage>
</organism>
<evidence type="ECO:0000313" key="3">
    <source>
        <dbReference type="Proteomes" id="UP000317770"/>
    </source>
</evidence>
<keyword evidence="1" id="KW-0472">Membrane</keyword>
<dbReference type="RefSeq" id="WP_144479459.1">
    <property type="nucleotide sequence ID" value="NZ_VNKI01000008.1"/>
</dbReference>
<keyword evidence="1" id="KW-0812">Transmembrane</keyword>